<dbReference type="NCBIfam" id="TIGR02532">
    <property type="entry name" value="IV_pilin_GFxxxE"/>
    <property type="match status" value="1"/>
</dbReference>
<keyword evidence="1" id="KW-1133">Transmembrane helix</keyword>
<dbReference type="Proteomes" id="UP000319296">
    <property type="component" value="Unassembled WGS sequence"/>
</dbReference>
<accession>A0A519BPS3</accession>
<gene>
    <name evidence="2" type="ORF">EVG15_02170</name>
</gene>
<dbReference type="InterPro" id="IPR012902">
    <property type="entry name" value="N_methyl_site"/>
</dbReference>
<comment type="caution">
    <text evidence="2">The sequence shown here is derived from an EMBL/GenBank/DDBJ whole genome shotgun (WGS) entry which is preliminary data.</text>
</comment>
<dbReference type="PROSITE" id="PS00409">
    <property type="entry name" value="PROKAR_NTER_METHYL"/>
    <property type="match status" value="1"/>
</dbReference>
<name>A0A519BPS3_9DELT</name>
<protein>
    <submittedName>
        <fullName evidence="2">Prepilin-type N-terminal cleavage/methylation domain-containing protein</fullName>
    </submittedName>
</protein>
<keyword evidence="1" id="KW-0812">Transmembrane</keyword>
<evidence type="ECO:0000313" key="3">
    <source>
        <dbReference type="Proteomes" id="UP000319296"/>
    </source>
</evidence>
<evidence type="ECO:0000313" key="2">
    <source>
        <dbReference type="EMBL" id="RZD19263.1"/>
    </source>
</evidence>
<keyword evidence="1" id="KW-0472">Membrane</keyword>
<sequence>MLLKLFNNKKGFSLLEIVITIIILGISLSAILESFIVGSASSVRIANEVTATNLAKQYMADIYYCSEAGGPSSGGTICNNFNSANGSSANGSRHSIWNIGLSGFNQFIISPQGPMPLNNYCFYTTITPTYYSAINSANGNASIYINGQLNWTPNNNSSAAAIAIVVNTGWYNSILTNGTPTCSAPPTAYPSVSLSTIFTKY</sequence>
<proteinExistence type="predicted"/>
<evidence type="ECO:0000256" key="1">
    <source>
        <dbReference type="SAM" id="Phobius"/>
    </source>
</evidence>
<dbReference type="Pfam" id="PF07963">
    <property type="entry name" value="N_methyl"/>
    <property type="match status" value="1"/>
</dbReference>
<dbReference type="AlphaFoldDB" id="A0A519BPS3"/>
<organism evidence="2 3">
    <name type="scientific">Candidatus Acididesulfobacter diazotrophicus</name>
    <dbReference type="NCBI Taxonomy" id="2597226"/>
    <lineage>
        <taxon>Bacteria</taxon>
        <taxon>Deltaproteobacteria</taxon>
        <taxon>Candidatus Acidulodesulfobacterales</taxon>
        <taxon>Candidatus Acididesulfobacter</taxon>
    </lineage>
</organism>
<reference evidence="2 3" key="1">
    <citation type="journal article" date="2019" name="ISME J.">
        <title>Insights into ecological role of a new deltaproteobacterial order Candidatus Acidulodesulfobacterales by metagenomics and metatranscriptomics.</title>
        <authorList>
            <person name="Tan S."/>
            <person name="Liu J."/>
            <person name="Fang Y."/>
            <person name="Hedlund B.P."/>
            <person name="Lian Z.H."/>
            <person name="Huang L.Y."/>
            <person name="Li J.T."/>
            <person name="Huang L.N."/>
            <person name="Li W.J."/>
            <person name="Jiang H.C."/>
            <person name="Dong H.L."/>
            <person name="Shu W.S."/>
        </authorList>
    </citation>
    <scope>NUCLEOTIDE SEQUENCE [LARGE SCALE GENOMIC DNA]</scope>
    <source>
        <strain evidence="2">AP1</strain>
    </source>
</reference>
<dbReference type="EMBL" id="SGBB01000002">
    <property type="protein sequence ID" value="RZD19263.1"/>
    <property type="molecule type" value="Genomic_DNA"/>
</dbReference>
<feature type="transmembrane region" description="Helical" evidence="1">
    <location>
        <begin position="12"/>
        <end position="32"/>
    </location>
</feature>